<dbReference type="EMBL" id="JACTNZ010000007">
    <property type="protein sequence ID" value="KAG5541105.1"/>
    <property type="molecule type" value="Genomic_DNA"/>
</dbReference>
<comment type="caution">
    <text evidence="2">The sequence shown here is derived from an EMBL/GenBank/DDBJ whole genome shotgun (WGS) entry which is preliminary data.</text>
</comment>
<evidence type="ECO:0000313" key="2">
    <source>
        <dbReference type="EMBL" id="KAG5541105.1"/>
    </source>
</evidence>
<gene>
    <name evidence="2" type="ORF">RHGRI_021100</name>
</gene>
<dbReference type="Proteomes" id="UP000823749">
    <property type="component" value="Chromosome 7"/>
</dbReference>
<proteinExistence type="predicted"/>
<evidence type="ECO:0000313" key="3">
    <source>
        <dbReference type="Proteomes" id="UP000823749"/>
    </source>
</evidence>
<accession>A0AAV6JM76</accession>
<feature type="compositionally biased region" description="Polar residues" evidence="1">
    <location>
        <begin position="27"/>
        <end position="42"/>
    </location>
</feature>
<dbReference type="AlphaFoldDB" id="A0AAV6JM76"/>
<evidence type="ECO:0000256" key="1">
    <source>
        <dbReference type="SAM" id="MobiDB-lite"/>
    </source>
</evidence>
<protein>
    <submittedName>
        <fullName evidence="2">Uncharacterized protein</fullName>
    </submittedName>
</protein>
<keyword evidence="3" id="KW-1185">Reference proteome</keyword>
<name>A0AAV6JM76_9ERIC</name>
<feature type="region of interest" description="Disordered" evidence="1">
    <location>
        <begin position="27"/>
        <end position="51"/>
    </location>
</feature>
<sequence>MTPEKEPSPFPLGYIYPRWDVDSTTNKSAMKFPTSDSPTTKTVEAPHVEPPTFFPTQPPLPPPQPIPEKEQDYLSDIVCVLLLIGVPNLCISGYERSKRHGDISIRSLRPRNLYHIQLQITTRGEITFNVKKPPDCSVPMYGDILVSIIYYNEKPLSMAIMEPFPRRK</sequence>
<organism evidence="2 3">
    <name type="scientific">Rhododendron griersonianum</name>
    <dbReference type="NCBI Taxonomy" id="479676"/>
    <lineage>
        <taxon>Eukaryota</taxon>
        <taxon>Viridiplantae</taxon>
        <taxon>Streptophyta</taxon>
        <taxon>Embryophyta</taxon>
        <taxon>Tracheophyta</taxon>
        <taxon>Spermatophyta</taxon>
        <taxon>Magnoliopsida</taxon>
        <taxon>eudicotyledons</taxon>
        <taxon>Gunneridae</taxon>
        <taxon>Pentapetalae</taxon>
        <taxon>asterids</taxon>
        <taxon>Ericales</taxon>
        <taxon>Ericaceae</taxon>
        <taxon>Ericoideae</taxon>
        <taxon>Rhodoreae</taxon>
        <taxon>Rhododendron</taxon>
    </lineage>
</organism>
<reference evidence="2" key="1">
    <citation type="submission" date="2020-08" db="EMBL/GenBank/DDBJ databases">
        <title>Plant Genome Project.</title>
        <authorList>
            <person name="Zhang R.-G."/>
        </authorList>
    </citation>
    <scope>NUCLEOTIDE SEQUENCE</scope>
    <source>
        <strain evidence="2">WSP0</strain>
        <tissue evidence="2">Leaf</tissue>
    </source>
</reference>